<accession>A0A8H5ABF1</accession>
<evidence type="ECO:0000313" key="3">
    <source>
        <dbReference type="Proteomes" id="UP000558688"/>
    </source>
</evidence>
<reference evidence="2" key="1">
    <citation type="submission" date="2020-02" db="EMBL/GenBank/DDBJ databases">
        <title>Identification and distribution of gene clusters putatively required for synthesis of sphingolipid metabolism inhibitors in phylogenetically diverse species of the filamentous fungus Fusarium.</title>
        <authorList>
            <person name="Kim H.-S."/>
            <person name="Busman M."/>
            <person name="Brown D.W."/>
            <person name="Divon H."/>
            <person name="Uhlig S."/>
            <person name="Proctor R.H."/>
        </authorList>
    </citation>
    <scope>NUCLEOTIDE SEQUENCE [LARGE SCALE GENOMIC DNA]</scope>
    <source>
        <strain evidence="2">NRRL 39464</strain>
    </source>
</reference>
<organism evidence="2 3">
    <name type="scientific">Fusarium oxysporum</name>
    <name type="common">Fusarium vascular wilt</name>
    <dbReference type="NCBI Taxonomy" id="5507"/>
    <lineage>
        <taxon>Eukaryota</taxon>
        <taxon>Fungi</taxon>
        <taxon>Dikarya</taxon>
        <taxon>Ascomycota</taxon>
        <taxon>Pezizomycotina</taxon>
        <taxon>Sordariomycetes</taxon>
        <taxon>Hypocreomycetidae</taxon>
        <taxon>Hypocreales</taxon>
        <taxon>Nectriaceae</taxon>
        <taxon>Fusarium</taxon>
        <taxon>Fusarium oxysporum species complex</taxon>
    </lineage>
</organism>
<feature type="region of interest" description="Disordered" evidence="1">
    <location>
        <begin position="123"/>
        <end position="156"/>
    </location>
</feature>
<name>A0A8H5ABF1_FUSOX</name>
<protein>
    <submittedName>
        <fullName evidence="2">Uncharacterized protein</fullName>
    </submittedName>
</protein>
<evidence type="ECO:0000256" key="1">
    <source>
        <dbReference type="SAM" id="MobiDB-lite"/>
    </source>
</evidence>
<proteinExistence type="predicted"/>
<evidence type="ECO:0000313" key="2">
    <source>
        <dbReference type="EMBL" id="KAF5262169.1"/>
    </source>
</evidence>
<comment type="caution">
    <text evidence="2">The sequence shown here is derived from an EMBL/GenBank/DDBJ whole genome shotgun (WGS) entry which is preliminary data.</text>
</comment>
<dbReference type="Proteomes" id="UP000558688">
    <property type="component" value="Unassembled WGS sequence"/>
</dbReference>
<dbReference type="EMBL" id="JAAFOW010001132">
    <property type="protein sequence ID" value="KAF5262169.1"/>
    <property type="molecule type" value="Genomic_DNA"/>
</dbReference>
<dbReference type="AlphaFoldDB" id="A0A8H5ABF1"/>
<sequence length="273" mass="30811">MEKVIADSQARLKAEDAMRLRKGDLEEDIDRDSAWVKRLGWVKHFGSRDLLDVFEAAEWIRAKAAINGRARQEDEQVTRERLLLVRLGKSFDCEVDRCCWRLDSVPTETLQWLASVTATNPSGMPFGSKGKEASMSKYRGRTRESHSDDDNDSSEDEVGVEAVLAFRDQHAAWMYIGTHTVASTIIRWMAMAYGNGWREKVGGQSPIRWSEDGQALFPNGERILIDDSTQTLQGQFTEAEKLLDQLSAGSWEKIGQTIDLDRINDNMARLGAV</sequence>
<gene>
    <name evidence="2" type="ORF">FOXYS1_7115</name>
</gene>